<gene>
    <name evidence="3" type="ORF">BAVI_02184</name>
</gene>
<feature type="domain" description="N-acetyltransferase" evidence="2">
    <location>
        <begin position="8"/>
        <end position="177"/>
    </location>
</feature>
<evidence type="ECO:0000313" key="4">
    <source>
        <dbReference type="Proteomes" id="UP000018877"/>
    </source>
</evidence>
<keyword evidence="1" id="KW-0046">Antibiotic resistance</keyword>
<dbReference type="Proteomes" id="UP000018877">
    <property type="component" value="Unassembled WGS sequence"/>
</dbReference>
<dbReference type="GO" id="GO:0016410">
    <property type="term" value="F:N-acyltransferase activity"/>
    <property type="evidence" value="ECO:0007669"/>
    <property type="project" value="TreeGrafter"/>
</dbReference>
<dbReference type="Gene3D" id="3.40.630.30">
    <property type="match status" value="1"/>
</dbReference>
<proteinExistence type="predicted"/>
<dbReference type="PANTHER" id="PTHR31438:SF1">
    <property type="entry name" value="LYSINE N-ACYLTRANSFERASE C17G9.06C-RELATED"/>
    <property type="match status" value="1"/>
</dbReference>
<evidence type="ECO:0000259" key="2">
    <source>
        <dbReference type="PROSITE" id="PS51186"/>
    </source>
</evidence>
<protein>
    <submittedName>
        <fullName evidence="3">GCN5-like N-acetyltransferase</fullName>
    </submittedName>
</protein>
<dbReference type="PROSITE" id="PS51186">
    <property type="entry name" value="GNAT"/>
    <property type="match status" value="1"/>
</dbReference>
<dbReference type="AlphaFoldDB" id="A0AB94ITW0"/>
<name>A0AB94ITW0_9BACI</name>
<dbReference type="RefSeq" id="WP_024026655.1">
    <property type="nucleotide sequence ID" value="NZ_ALAN01000015.1"/>
</dbReference>
<dbReference type="CDD" id="cd04301">
    <property type="entry name" value="NAT_SF"/>
    <property type="match status" value="1"/>
</dbReference>
<reference evidence="3 4" key="1">
    <citation type="journal article" date="2014" name="Environ. Microbiol.">
        <title>The nitrate-ammonifying and nosZ-carrying bacterium Bacillus vireti is a potent source and sink for nitric and nitrous oxide under high nitrate conditions.</title>
        <authorList>
            <person name="Mania D."/>
            <person name="Heylen K."/>
            <person name="van Spanning R.J."/>
            <person name="Frostegard A."/>
        </authorList>
    </citation>
    <scope>NUCLEOTIDE SEQUENCE [LARGE SCALE GENOMIC DNA]</scope>
    <source>
        <strain evidence="3 4">LMG 21834</strain>
    </source>
</reference>
<dbReference type="Pfam" id="PF13523">
    <property type="entry name" value="Acetyltransf_8"/>
    <property type="match status" value="1"/>
</dbReference>
<comment type="caution">
    <text evidence="3">The sequence shown here is derived from an EMBL/GenBank/DDBJ whole genome shotgun (WGS) entry which is preliminary data.</text>
</comment>
<evidence type="ECO:0000256" key="1">
    <source>
        <dbReference type="ARBA" id="ARBA00023251"/>
    </source>
</evidence>
<evidence type="ECO:0000313" key="3">
    <source>
        <dbReference type="EMBL" id="ETI70519.1"/>
    </source>
</evidence>
<dbReference type="EMBL" id="ALAN01000015">
    <property type="protein sequence ID" value="ETI70519.1"/>
    <property type="molecule type" value="Genomic_DNA"/>
</dbReference>
<organism evidence="3 4">
    <name type="scientific">Neobacillus vireti LMG 21834</name>
    <dbReference type="NCBI Taxonomy" id="1131730"/>
    <lineage>
        <taxon>Bacteria</taxon>
        <taxon>Bacillati</taxon>
        <taxon>Bacillota</taxon>
        <taxon>Bacilli</taxon>
        <taxon>Bacillales</taxon>
        <taxon>Bacillaceae</taxon>
        <taxon>Neobacillus</taxon>
    </lineage>
</organism>
<dbReference type="SUPFAM" id="SSF55729">
    <property type="entry name" value="Acyl-CoA N-acyltransferases (Nat)"/>
    <property type="match status" value="1"/>
</dbReference>
<keyword evidence="4" id="KW-1185">Reference proteome</keyword>
<sequence>MLFEKENINVRQLQQEDKYLLVKWLSNPSVLEFYEGRDNPFDLEKVNKKFYNRENGVFRYVVEYEGISIGYIQIYHVNESTSPIDDHDEEETVFGMDQFIGETEYWNRGIGTLLVKSMVEYLIAQNQATRVIMDPQISNLRALSCYEKCGFKKIRLLSKHELHEGKYRDCWLIEYKNSSL</sequence>
<dbReference type="PANTHER" id="PTHR31438">
    <property type="entry name" value="LYSINE N-ACYLTRANSFERASE C17G9.06C-RELATED"/>
    <property type="match status" value="1"/>
</dbReference>
<accession>A0AB94ITW0</accession>
<dbReference type="GO" id="GO:0046677">
    <property type="term" value="P:response to antibiotic"/>
    <property type="evidence" value="ECO:0007669"/>
    <property type="project" value="UniProtKB-KW"/>
</dbReference>
<dbReference type="InterPro" id="IPR016181">
    <property type="entry name" value="Acyl_CoA_acyltransferase"/>
</dbReference>
<dbReference type="InterPro" id="IPR000182">
    <property type="entry name" value="GNAT_dom"/>
</dbReference>